<dbReference type="Proteomes" id="UP001283361">
    <property type="component" value="Unassembled WGS sequence"/>
</dbReference>
<organism evidence="3 4">
    <name type="scientific">Elysia crispata</name>
    <name type="common">lettuce slug</name>
    <dbReference type="NCBI Taxonomy" id="231223"/>
    <lineage>
        <taxon>Eukaryota</taxon>
        <taxon>Metazoa</taxon>
        <taxon>Spiralia</taxon>
        <taxon>Lophotrochozoa</taxon>
        <taxon>Mollusca</taxon>
        <taxon>Gastropoda</taxon>
        <taxon>Heterobranchia</taxon>
        <taxon>Euthyneura</taxon>
        <taxon>Panpulmonata</taxon>
        <taxon>Sacoglossa</taxon>
        <taxon>Placobranchoidea</taxon>
        <taxon>Plakobranchidae</taxon>
        <taxon>Elysia</taxon>
    </lineage>
</organism>
<feature type="chain" id="PRO_5042198838" evidence="2">
    <location>
        <begin position="22"/>
        <end position="536"/>
    </location>
</feature>
<dbReference type="AlphaFoldDB" id="A0AAE1B6Q7"/>
<feature type="compositionally biased region" description="Pro residues" evidence="1">
    <location>
        <begin position="70"/>
        <end position="90"/>
    </location>
</feature>
<evidence type="ECO:0000313" key="3">
    <source>
        <dbReference type="EMBL" id="KAK3800889.1"/>
    </source>
</evidence>
<protein>
    <submittedName>
        <fullName evidence="3">Uncharacterized protein</fullName>
    </submittedName>
</protein>
<keyword evidence="2" id="KW-0732">Signal</keyword>
<reference evidence="3" key="1">
    <citation type="journal article" date="2023" name="G3 (Bethesda)">
        <title>A reference genome for the long-term kleptoplast-retaining sea slug Elysia crispata morphotype clarki.</title>
        <authorList>
            <person name="Eastman K.E."/>
            <person name="Pendleton A.L."/>
            <person name="Shaikh M.A."/>
            <person name="Suttiyut T."/>
            <person name="Ogas R."/>
            <person name="Tomko P."/>
            <person name="Gavelis G."/>
            <person name="Widhalm J.R."/>
            <person name="Wisecaver J.H."/>
        </authorList>
    </citation>
    <scope>NUCLEOTIDE SEQUENCE</scope>
    <source>
        <strain evidence="3">ECLA1</strain>
    </source>
</reference>
<comment type="caution">
    <text evidence="3">The sequence shown here is derived from an EMBL/GenBank/DDBJ whole genome shotgun (WGS) entry which is preliminary data.</text>
</comment>
<evidence type="ECO:0000256" key="1">
    <source>
        <dbReference type="SAM" id="MobiDB-lite"/>
    </source>
</evidence>
<dbReference type="EMBL" id="JAWDGP010000398">
    <property type="protein sequence ID" value="KAK3800889.1"/>
    <property type="molecule type" value="Genomic_DNA"/>
</dbReference>
<accession>A0AAE1B6Q7</accession>
<sequence length="536" mass="58928">MLLPVLLLCLGVFAPTTLCAADEPKNDVSIEDFIDLDDQASAINLKLHDKRHSRRVNHILAAGMASSSPSPSPPPSPSPSPTSLPYPPSSTPAASSPKTSNVIFDDEDIFISGSGSGSGDFHPGSATDKYGGENGRPTPTSKKPSTPLVYTTDTSTSFSTDTKMPRELPVSDDNPRAQVNGLNREKPEWLDGGNDALNSNDDMFLQDDTLLFDTPAQPQPITSNHIITPPIWGPWSAWVNTGTSSKVRVRSCRAKGREVNDLACDGVRLQVKTCNIQTGRCGTPKNVTNMALEGCKQPYKDIPLNRFKKAPPPPPRVPDAPPPLEIRPNPDECFYSLFDNFRQKFVFTRWNLTSLITKSKVKRWCDKKSGQYLIMTTPLDHCRRYYKDLCKPEIDVSRSSVIYSRNRSVSSPHWSGLASGAAYRGVGLFASITGFRSQDYYPVLSRNASSGEQVVEPTPGQLAGSRLEAIIVRYGRLGQLVKLRPVGLRIQTCYGLRIQTCCCRGSRNDPTTRNQSGVGARKEEKCSINRMRCFTT</sequence>
<gene>
    <name evidence="3" type="ORF">RRG08_017824</name>
</gene>
<name>A0AAE1B6Q7_9GAST</name>
<dbReference type="InterPro" id="IPR036383">
    <property type="entry name" value="TSP1_rpt_sf"/>
</dbReference>
<dbReference type="SUPFAM" id="SSF82895">
    <property type="entry name" value="TSP-1 type 1 repeat"/>
    <property type="match status" value="1"/>
</dbReference>
<proteinExistence type="predicted"/>
<feature type="compositionally biased region" description="Low complexity" evidence="1">
    <location>
        <begin position="91"/>
        <end position="100"/>
    </location>
</feature>
<feature type="signal peptide" evidence="2">
    <location>
        <begin position="1"/>
        <end position="21"/>
    </location>
</feature>
<evidence type="ECO:0000313" key="4">
    <source>
        <dbReference type="Proteomes" id="UP001283361"/>
    </source>
</evidence>
<feature type="region of interest" description="Disordered" evidence="1">
    <location>
        <begin position="64"/>
        <end position="100"/>
    </location>
</feature>
<feature type="region of interest" description="Disordered" evidence="1">
    <location>
        <begin position="112"/>
        <end position="176"/>
    </location>
</feature>
<keyword evidence="4" id="KW-1185">Reference proteome</keyword>
<evidence type="ECO:0000256" key="2">
    <source>
        <dbReference type="SAM" id="SignalP"/>
    </source>
</evidence>
<feature type="compositionally biased region" description="Low complexity" evidence="1">
    <location>
        <begin position="137"/>
        <end position="162"/>
    </location>
</feature>